<evidence type="ECO:0000256" key="1">
    <source>
        <dbReference type="ARBA" id="ARBA00023157"/>
    </source>
</evidence>
<dbReference type="PROSITE" id="PS50940">
    <property type="entry name" value="CHIT_BIND_II"/>
    <property type="match status" value="1"/>
</dbReference>
<dbReference type="Proteomes" id="UP000005408">
    <property type="component" value="Unassembled WGS sequence"/>
</dbReference>
<dbReference type="GO" id="GO:0005576">
    <property type="term" value="C:extracellular region"/>
    <property type="evidence" value="ECO:0007669"/>
    <property type="project" value="InterPro"/>
</dbReference>
<dbReference type="OrthoDB" id="9973968at2759"/>
<protein>
    <recommendedName>
        <fullName evidence="10">Lactadherin</fullName>
    </recommendedName>
</protein>
<dbReference type="Pfam" id="PF00059">
    <property type="entry name" value="Lectin_C"/>
    <property type="match status" value="1"/>
</dbReference>
<evidence type="ECO:0000259" key="6">
    <source>
        <dbReference type="PROSITE" id="PS50228"/>
    </source>
</evidence>
<dbReference type="SUPFAM" id="SSF49785">
    <property type="entry name" value="Galactose-binding domain-like"/>
    <property type="match status" value="1"/>
</dbReference>
<evidence type="ECO:0000259" key="4">
    <source>
        <dbReference type="PROSITE" id="PS50022"/>
    </source>
</evidence>
<dbReference type="Gene3D" id="3.10.100.10">
    <property type="entry name" value="Mannose-Binding Protein A, subunit A"/>
    <property type="match status" value="1"/>
</dbReference>
<evidence type="ECO:0000256" key="3">
    <source>
        <dbReference type="SAM" id="SignalP"/>
    </source>
</evidence>
<feature type="domain" description="Chitin-binding type-2" evidence="7">
    <location>
        <begin position="568"/>
        <end position="622"/>
    </location>
</feature>
<feature type="chain" id="PRO_5036457838" description="Lactadherin" evidence="3">
    <location>
        <begin position="19"/>
        <end position="622"/>
    </location>
</feature>
<dbReference type="InterPro" id="IPR000421">
    <property type="entry name" value="FA58C"/>
</dbReference>
<dbReference type="GO" id="GO:0030246">
    <property type="term" value="F:carbohydrate binding"/>
    <property type="evidence" value="ECO:0007669"/>
    <property type="project" value="InterPro"/>
</dbReference>
<dbReference type="PANTHER" id="PTHR24543">
    <property type="entry name" value="MULTICOPPER OXIDASE-RELATED"/>
    <property type="match status" value="1"/>
</dbReference>
<dbReference type="OMA" id="IGMSNAP"/>
<feature type="compositionally biased region" description="Gly residues" evidence="2">
    <location>
        <begin position="480"/>
        <end position="515"/>
    </location>
</feature>
<feature type="domain" description="SUEL-type lectin" evidence="6">
    <location>
        <begin position="25"/>
        <end position="112"/>
    </location>
</feature>
<dbReference type="SMART" id="SM00231">
    <property type="entry name" value="FA58C"/>
    <property type="match status" value="1"/>
</dbReference>
<dbReference type="PROSITE" id="PS50228">
    <property type="entry name" value="SUEL_LECTIN"/>
    <property type="match status" value="1"/>
</dbReference>
<dbReference type="Gene3D" id="2.60.120.260">
    <property type="entry name" value="Galactose-binding domain-like"/>
    <property type="match status" value="1"/>
</dbReference>
<name>A0A8W8KXI5_MAGGI</name>
<dbReference type="GO" id="GO:0008061">
    <property type="term" value="F:chitin binding"/>
    <property type="evidence" value="ECO:0007669"/>
    <property type="project" value="InterPro"/>
</dbReference>
<dbReference type="Pfam" id="PF02140">
    <property type="entry name" value="SUEL_Lectin"/>
    <property type="match status" value="1"/>
</dbReference>
<sequence length="622" mass="67115">MYSLGLIYLTVFPAIVFAASNNKIVCEFDTKPLSCPAGTTIQIRTVNFGRTNSIVCKKDLTIDCYSSGRVTGLVAQRCNGHDVCQLSADAGTLGEDPCPSIPKYLDILWDCNSLPTTTPMATTTTTVAMTTARAKQNQGPDVCHGNLVTGPRGVPDNQITSSSTYSNSSGDNYAPYRGRLYSFSQSFQNGTYLNGGWSARVNDKNQYIQVQFNSQSIVRGVITQGRNIDFHTQCCFEHVTKYTVEYSVDGVHFDPVKDSNGNPIVFNGNNDQESEVTNMFGCPIIAKYLRIRPVDWRNHITLRFEVLGCPSKSDPYGVCPQGWKERPGSDTCYLITTRDAKTFDDARKTCRLQQGDLLVVDDVQEAAWVKQELDGIKKTFFPSFLYQVWIGMSNAPRTDSQNFKWVNGAPHDVNVVPWKKGNPDNFAGTEHCAEFVDSELNDVNCNSPVNYICEKKKYWTYPGPATTQTPPATTMSSGSGASGTGNSGTGSGGTGTGTNTGSSGSGSGTGTGGSGSVTSGGNVGTHGSHSQSVTTPRTTTTTHKSGATSTTSNGQSGQSHFLAGCHDMSDCIYIGIGYHQSCKGCNYVLECLINGPSINQCPQGYTFDNNVRMCTTQSTTCY</sequence>
<dbReference type="InterPro" id="IPR016186">
    <property type="entry name" value="C-type_lectin-like/link_sf"/>
</dbReference>
<feature type="signal peptide" evidence="3">
    <location>
        <begin position="1"/>
        <end position="18"/>
    </location>
</feature>
<dbReference type="InterPro" id="IPR001304">
    <property type="entry name" value="C-type_lectin-like"/>
</dbReference>
<dbReference type="InterPro" id="IPR002557">
    <property type="entry name" value="Chitin-bd_dom"/>
</dbReference>
<dbReference type="CDD" id="cd00057">
    <property type="entry name" value="FA58C"/>
    <property type="match status" value="1"/>
</dbReference>
<feature type="domain" description="F5/8 type C" evidence="4">
    <location>
        <begin position="143"/>
        <end position="309"/>
    </location>
</feature>
<dbReference type="InterPro" id="IPR016187">
    <property type="entry name" value="CTDL_fold"/>
</dbReference>
<dbReference type="PROSITE" id="PS01286">
    <property type="entry name" value="FA58C_2"/>
    <property type="match status" value="1"/>
</dbReference>
<dbReference type="InterPro" id="IPR000922">
    <property type="entry name" value="Lectin_gal-bd_dom"/>
</dbReference>
<dbReference type="PROSITE" id="PS50041">
    <property type="entry name" value="C_TYPE_LECTIN_2"/>
    <property type="match status" value="1"/>
</dbReference>
<feature type="compositionally biased region" description="Low complexity" evidence="2">
    <location>
        <begin position="516"/>
        <end position="557"/>
    </location>
</feature>
<evidence type="ECO:0000313" key="9">
    <source>
        <dbReference type="Proteomes" id="UP000005408"/>
    </source>
</evidence>
<feature type="region of interest" description="Disordered" evidence="2">
    <location>
        <begin position="469"/>
        <end position="557"/>
    </location>
</feature>
<reference evidence="8" key="1">
    <citation type="submission" date="2022-08" db="UniProtKB">
        <authorList>
            <consortium name="EnsemblMetazoa"/>
        </authorList>
    </citation>
    <scope>IDENTIFICATION</scope>
    <source>
        <strain evidence="8">05x7-T-G4-1.051#20</strain>
    </source>
</reference>
<dbReference type="EnsemblMetazoa" id="G25711.2">
    <property type="protein sequence ID" value="G25711.2:cds"/>
    <property type="gene ID" value="G25711"/>
</dbReference>
<evidence type="ECO:0000313" key="8">
    <source>
        <dbReference type="EnsemblMetazoa" id="G25711.2:cds"/>
    </source>
</evidence>
<dbReference type="Gene3D" id="2.60.120.740">
    <property type="match status" value="1"/>
</dbReference>
<keyword evidence="3" id="KW-0732">Signal</keyword>
<evidence type="ECO:0008006" key="10">
    <source>
        <dbReference type="Google" id="ProtNLM"/>
    </source>
</evidence>
<dbReference type="SUPFAM" id="SSF56436">
    <property type="entry name" value="C-type lectin-like"/>
    <property type="match status" value="1"/>
</dbReference>
<feature type="domain" description="C-type lectin" evidence="5">
    <location>
        <begin position="328"/>
        <end position="454"/>
    </location>
</feature>
<evidence type="ECO:0000259" key="7">
    <source>
        <dbReference type="PROSITE" id="PS50940"/>
    </source>
</evidence>
<accession>A0A8W8KXI5</accession>
<dbReference type="AlphaFoldDB" id="A0A8W8KXI5"/>
<dbReference type="CDD" id="cd22823">
    <property type="entry name" value="Gal_Rha_Lectin"/>
    <property type="match status" value="1"/>
</dbReference>
<dbReference type="PROSITE" id="PS50022">
    <property type="entry name" value="FA58C_3"/>
    <property type="match status" value="1"/>
</dbReference>
<proteinExistence type="predicted"/>
<dbReference type="InterPro" id="IPR043159">
    <property type="entry name" value="Lectin_gal-bd_sf"/>
</dbReference>
<keyword evidence="9" id="KW-1185">Reference proteome</keyword>
<dbReference type="InterPro" id="IPR018378">
    <property type="entry name" value="C-type_lectin_CS"/>
</dbReference>
<feature type="compositionally biased region" description="Low complexity" evidence="2">
    <location>
        <begin position="469"/>
        <end position="479"/>
    </location>
</feature>
<evidence type="ECO:0000259" key="5">
    <source>
        <dbReference type="PROSITE" id="PS50041"/>
    </source>
</evidence>
<evidence type="ECO:0000256" key="2">
    <source>
        <dbReference type="SAM" id="MobiDB-lite"/>
    </source>
</evidence>
<dbReference type="PANTHER" id="PTHR24543:SF325">
    <property type="entry name" value="F5_8 TYPE C DOMAIN-CONTAINING PROTEIN"/>
    <property type="match status" value="1"/>
</dbReference>
<organism evidence="8 9">
    <name type="scientific">Magallana gigas</name>
    <name type="common">Pacific oyster</name>
    <name type="synonym">Crassostrea gigas</name>
    <dbReference type="NCBI Taxonomy" id="29159"/>
    <lineage>
        <taxon>Eukaryota</taxon>
        <taxon>Metazoa</taxon>
        <taxon>Spiralia</taxon>
        <taxon>Lophotrochozoa</taxon>
        <taxon>Mollusca</taxon>
        <taxon>Bivalvia</taxon>
        <taxon>Autobranchia</taxon>
        <taxon>Pteriomorphia</taxon>
        <taxon>Ostreida</taxon>
        <taxon>Ostreoidea</taxon>
        <taxon>Ostreidae</taxon>
        <taxon>Magallana</taxon>
    </lineage>
</organism>
<dbReference type="InterPro" id="IPR008979">
    <property type="entry name" value="Galactose-bd-like_sf"/>
</dbReference>
<dbReference type="PROSITE" id="PS00615">
    <property type="entry name" value="C_TYPE_LECTIN_1"/>
    <property type="match status" value="1"/>
</dbReference>
<dbReference type="SMART" id="SM00034">
    <property type="entry name" value="CLECT"/>
    <property type="match status" value="1"/>
</dbReference>
<dbReference type="Pfam" id="PF00754">
    <property type="entry name" value="F5_F8_type_C"/>
    <property type="match status" value="1"/>
</dbReference>
<keyword evidence="1" id="KW-1015">Disulfide bond</keyword>